<gene>
    <name evidence="2" type="ORF">EYF80_021870</name>
</gene>
<sequence length="154" mass="16531">MALSWTKLGLSTGLQAQHFLMTAYSSLGQSGGFSSRSPSLSTRHRIWIEDESRRTTRSPASPPGPARCPGSGRAERGCPPPDPEPGLPRSTAPPRPDLDRRLPVGLLDVAEVLGAGDVEAISDAQVELLQLDLGQEMIQPLSVFVHQHHLADLP</sequence>
<evidence type="ECO:0000313" key="3">
    <source>
        <dbReference type="Proteomes" id="UP000314294"/>
    </source>
</evidence>
<protein>
    <submittedName>
        <fullName evidence="2">Uncharacterized protein</fullName>
    </submittedName>
</protein>
<keyword evidence="3" id="KW-1185">Reference proteome</keyword>
<proteinExistence type="predicted"/>
<evidence type="ECO:0000256" key="1">
    <source>
        <dbReference type="SAM" id="MobiDB-lite"/>
    </source>
</evidence>
<feature type="region of interest" description="Disordered" evidence="1">
    <location>
        <begin position="28"/>
        <end position="100"/>
    </location>
</feature>
<name>A0A4Z2HQP7_9TELE</name>
<reference evidence="2 3" key="1">
    <citation type="submission" date="2019-03" db="EMBL/GenBank/DDBJ databases">
        <title>First draft genome of Liparis tanakae, snailfish: a comprehensive survey of snailfish specific genes.</title>
        <authorList>
            <person name="Kim W."/>
            <person name="Song I."/>
            <person name="Jeong J.-H."/>
            <person name="Kim D."/>
            <person name="Kim S."/>
            <person name="Ryu S."/>
            <person name="Song J.Y."/>
            <person name="Lee S.K."/>
        </authorList>
    </citation>
    <scope>NUCLEOTIDE SEQUENCE [LARGE SCALE GENOMIC DNA]</scope>
    <source>
        <tissue evidence="2">Muscle</tissue>
    </source>
</reference>
<organism evidence="2 3">
    <name type="scientific">Liparis tanakae</name>
    <name type="common">Tanaka's snailfish</name>
    <dbReference type="NCBI Taxonomy" id="230148"/>
    <lineage>
        <taxon>Eukaryota</taxon>
        <taxon>Metazoa</taxon>
        <taxon>Chordata</taxon>
        <taxon>Craniata</taxon>
        <taxon>Vertebrata</taxon>
        <taxon>Euteleostomi</taxon>
        <taxon>Actinopterygii</taxon>
        <taxon>Neopterygii</taxon>
        <taxon>Teleostei</taxon>
        <taxon>Neoteleostei</taxon>
        <taxon>Acanthomorphata</taxon>
        <taxon>Eupercaria</taxon>
        <taxon>Perciformes</taxon>
        <taxon>Cottioidei</taxon>
        <taxon>Cottales</taxon>
        <taxon>Liparidae</taxon>
        <taxon>Liparis</taxon>
    </lineage>
</organism>
<comment type="caution">
    <text evidence="2">The sequence shown here is derived from an EMBL/GenBank/DDBJ whole genome shotgun (WGS) entry which is preliminary data.</text>
</comment>
<dbReference type="AlphaFoldDB" id="A0A4Z2HQP7"/>
<evidence type="ECO:0000313" key="2">
    <source>
        <dbReference type="EMBL" id="TNN67901.1"/>
    </source>
</evidence>
<dbReference type="Proteomes" id="UP000314294">
    <property type="component" value="Unassembled WGS sequence"/>
</dbReference>
<dbReference type="EMBL" id="SRLO01000197">
    <property type="protein sequence ID" value="TNN67901.1"/>
    <property type="molecule type" value="Genomic_DNA"/>
</dbReference>
<feature type="compositionally biased region" description="Low complexity" evidence="1">
    <location>
        <begin position="32"/>
        <end position="41"/>
    </location>
</feature>
<feature type="compositionally biased region" description="Pro residues" evidence="1">
    <location>
        <begin position="78"/>
        <end position="95"/>
    </location>
</feature>
<accession>A0A4Z2HQP7</accession>